<reference evidence="1 2" key="1">
    <citation type="submission" date="2023-04" db="EMBL/GenBank/DDBJ databases">
        <title>Genome of Basidiobolus ranarum AG-B5.</title>
        <authorList>
            <person name="Stajich J.E."/>
            <person name="Carter-House D."/>
            <person name="Gryganskyi A."/>
        </authorList>
    </citation>
    <scope>NUCLEOTIDE SEQUENCE [LARGE SCALE GENOMIC DNA]</scope>
    <source>
        <strain evidence="1 2">AG-B5</strain>
    </source>
</reference>
<dbReference type="EMBL" id="JASJQH010011362">
    <property type="protein sequence ID" value="KAK9667455.1"/>
    <property type="molecule type" value="Genomic_DNA"/>
</dbReference>
<name>A0ABR2VJT7_9FUNG</name>
<evidence type="ECO:0000313" key="1">
    <source>
        <dbReference type="EMBL" id="KAK9667455.1"/>
    </source>
</evidence>
<sequence>MRYSGYVINAINANGNYVDAPRANGKTTFIKTTESKPTDRTDDDWMALDTVAERIERDEHGLIGGVVFEKREHTFDWYTR</sequence>
<dbReference type="Proteomes" id="UP001479436">
    <property type="component" value="Unassembled WGS sequence"/>
</dbReference>
<evidence type="ECO:0000313" key="2">
    <source>
        <dbReference type="Proteomes" id="UP001479436"/>
    </source>
</evidence>
<proteinExistence type="predicted"/>
<keyword evidence="2" id="KW-1185">Reference proteome</keyword>
<protein>
    <submittedName>
        <fullName evidence="1">Uncharacterized protein</fullName>
    </submittedName>
</protein>
<gene>
    <name evidence="1" type="ORF">K7432_017844</name>
</gene>
<comment type="caution">
    <text evidence="1">The sequence shown here is derived from an EMBL/GenBank/DDBJ whole genome shotgun (WGS) entry which is preliminary data.</text>
</comment>
<organism evidence="1 2">
    <name type="scientific">Basidiobolus ranarum</name>
    <dbReference type="NCBI Taxonomy" id="34480"/>
    <lineage>
        <taxon>Eukaryota</taxon>
        <taxon>Fungi</taxon>
        <taxon>Fungi incertae sedis</taxon>
        <taxon>Zoopagomycota</taxon>
        <taxon>Entomophthoromycotina</taxon>
        <taxon>Basidiobolomycetes</taxon>
        <taxon>Basidiobolales</taxon>
        <taxon>Basidiobolaceae</taxon>
        <taxon>Basidiobolus</taxon>
    </lineage>
</organism>
<accession>A0ABR2VJT7</accession>